<feature type="domain" description="Polypeptide-transport-associated ShlB-type" evidence="6">
    <location>
        <begin position="65"/>
        <end position="138"/>
    </location>
</feature>
<feature type="domain" description="Haemolysin activator HlyB C-terminal" evidence="5">
    <location>
        <begin position="200"/>
        <end position="488"/>
    </location>
</feature>
<dbReference type="PANTHER" id="PTHR34597">
    <property type="entry name" value="SLR1661 PROTEIN"/>
    <property type="match status" value="1"/>
</dbReference>
<accession>A0ABU9Y0L7</accession>
<feature type="signal peptide" evidence="4">
    <location>
        <begin position="1"/>
        <end position="20"/>
    </location>
</feature>
<evidence type="ECO:0000256" key="2">
    <source>
        <dbReference type="ARBA" id="ARBA00022692"/>
    </source>
</evidence>
<dbReference type="Pfam" id="PF08479">
    <property type="entry name" value="POTRA_2"/>
    <property type="match status" value="1"/>
</dbReference>
<keyword evidence="4" id="KW-0732">Signal</keyword>
<protein>
    <submittedName>
        <fullName evidence="7">ShlB/FhaC/HecB family hemolysin secretion/activation protein</fullName>
    </submittedName>
</protein>
<reference evidence="7 8" key="1">
    <citation type="submission" date="2024-05" db="EMBL/GenBank/DDBJ databases">
        <authorList>
            <person name="Liu Q."/>
            <person name="Xin Y.-H."/>
        </authorList>
    </citation>
    <scope>NUCLEOTIDE SEQUENCE [LARGE SCALE GENOMIC DNA]</scope>
    <source>
        <strain evidence="7 8">CGMCC 1.10181</strain>
    </source>
</reference>
<feature type="chain" id="PRO_5046160130" evidence="4">
    <location>
        <begin position="21"/>
        <end position="550"/>
    </location>
</feature>
<evidence type="ECO:0000313" key="8">
    <source>
        <dbReference type="Proteomes" id="UP001419910"/>
    </source>
</evidence>
<keyword evidence="8" id="KW-1185">Reference proteome</keyword>
<dbReference type="InterPro" id="IPR005565">
    <property type="entry name" value="Hemolysn_activator_HlyB_C"/>
</dbReference>
<evidence type="ECO:0000259" key="6">
    <source>
        <dbReference type="Pfam" id="PF08479"/>
    </source>
</evidence>
<dbReference type="Gene3D" id="3.10.20.310">
    <property type="entry name" value="membrane protein fhac"/>
    <property type="match status" value="1"/>
</dbReference>
<dbReference type="InterPro" id="IPR051544">
    <property type="entry name" value="TPS_OM_transporter"/>
</dbReference>
<evidence type="ECO:0000256" key="3">
    <source>
        <dbReference type="ARBA" id="ARBA00023237"/>
    </source>
</evidence>
<evidence type="ECO:0000256" key="1">
    <source>
        <dbReference type="ARBA" id="ARBA00022452"/>
    </source>
</evidence>
<name>A0ABU9Y0L7_9SPHN</name>
<dbReference type="Gene3D" id="2.40.160.50">
    <property type="entry name" value="membrane protein fhac: a member of the omp85/tpsb transporter family"/>
    <property type="match status" value="1"/>
</dbReference>
<dbReference type="EMBL" id="JBDIME010000004">
    <property type="protein sequence ID" value="MEN2789353.1"/>
    <property type="molecule type" value="Genomic_DNA"/>
</dbReference>
<dbReference type="Proteomes" id="UP001419910">
    <property type="component" value="Unassembled WGS sequence"/>
</dbReference>
<sequence length="550" mass="58133">MKSGIFITAALLASSQGAQAQVVTGGGQIQQIPPAPVAPKPVPDLQLTPRAPAPDTGPVGAPIQVNALHITGATLFPEPVLIAAGRFAPGSSLTLRDLRGIAARISAYYNSRGYFLAQAYLPEQDIKDGVVTIAVIEGRYGKVGVQNHTNLSPRVANGVLAGLDSGDVVTNAPLERRLLLLSDIPGVTVHSTLAPGTEVGTTDLIVDLAPSPRITGSLEADNAGNRYTGAYRFGGSVNLNDPTGLGDMLSLRVLASTEGLAYGRAAYQVPIGNLTLGVAYAHFRYDLSHEFESLDAHGKADIITAFASYPLVRSRSTNLYAVAAFDAKKFVDRVDLTASESDRRSRVVTLGLNADWRDRLGGATTASIGWSIGHLDIESPVERAVDDITAHSNGGFNKIAFSLARLQHVAGPLSLYGAVRGQAAFNNLDSSEKMELGGAYGVRAYPEGEAYGDQGYIATAEARLRLSPQGVPGQFQLIGFVDVGEVDYAHDPWFAGSNSAHRSGIGGGLSWAGPERILISATYATRLGSQRVTSQPDRAGRFWFQIVKLF</sequence>
<keyword evidence="1" id="KW-1134">Transmembrane beta strand</keyword>
<evidence type="ECO:0000313" key="7">
    <source>
        <dbReference type="EMBL" id="MEN2789353.1"/>
    </source>
</evidence>
<dbReference type="RefSeq" id="WP_343887345.1">
    <property type="nucleotide sequence ID" value="NZ_BAAAEH010000002.1"/>
</dbReference>
<organism evidence="7 8">
    <name type="scientific">Sphingomonas oligophenolica</name>
    <dbReference type="NCBI Taxonomy" id="301154"/>
    <lineage>
        <taxon>Bacteria</taxon>
        <taxon>Pseudomonadati</taxon>
        <taxon>Pseudomonadota</taxon>
        <taxon>Alphaproteobacteria</taxon>
        <taxon>Sphingomonadales</taxon>
        <taxon>Sphingomonadaceae</taxon>
        <taxon>Sphingomonas</taxon>
    </lineage>
</organism>
<evidence type="ECO:0000259" key="5">
    <source>
        <dbReference type="Pfam" id="PF03865"/>
    </source>
</evidence>
<evidence type="ECO:0000256" key="4">
    <source>
        <dbReference type="SAM" id="SignalP"/>
    </source>
</evidence>
<keyword evidence="2" id="KW-0812">Transmembrane</keyword>
<dbReference type="Pfam" id="PF03865">
    <property type="entry name" value="ShlB"/>
    <property type="match status" value="1"/>
</dbReference>
<dbReference type="InterPro" id="IPR013686">
    <property type="entry name" value="Polypept-transport_assoc_ShlB"/>
</dbReference>
<gene>
    <name evidence="7" type="ORF">ABC974_06945</name>
</gene>
<keyword evidence="3" id="KW-0998">Cell outer membrane</keyword>
<dbReference type="PANTHER" id="PTHR34597:SF1">
    <property type="entry name" value="HEME_HEMOPEXIN TRANSPORTER PROTEIN HUXB"/>
    <property type="match status" value="1"/>
</dbReference>
<keyword evidence="1" id="KW-0472">Membrane</keyword>
<comment type="caution">
    <text evidence="7">The sequence shown here is derived from an EMBL/GenBank/DDBJ whole genome shotgun (WGS) entry which is preliminary data.</text>
</comment>
<proteinExistence type="predicted"/>